<organism evidence="2 3">
    <name type="scientific">Wandonia haliotis</name>
    <dbReference type="NCBI Taxonomy" id="574963"/>
    <lineage>
        <taxon>Bacteria</taxon>
        <taxon>Pseudomonadati</taxon>
        <taxon>Bacteroidota</taxon>
        <taxon>Flavobacteriia</taxon>
        <taxon>Flavobacteriales</taxon>
        <taxon>Crocinitomicaceae</taxon>
        <taxon>Wandonia</taxon>
    </lineage>
</organism>
<name>A0ABP3Y480_9FLAO</name>
<keyword evidence="1" id="KW-0472">Membrane</keyword>
<accession>A0ABP3Y480</accession>
<reference evidence="3" key="1">
    <citation type="journal article" date="2019" name="Int. J. Syst. Evol. Microbiol.">
        <title>The Global Catalogue of Microorganisms (GCM) 10K type strain sequencing project: providing services to taxonomists for standard genome sequencing and annotation.</title>
        <authorList>
            <consortium name="The Broad Institute Genomics Platform"/>
            <consortium name="The Broad Institute Genome Sequencing Center for Infectious Disease"/>
            <person name="Wu L."/>
            <person name="Ma J."/>
        </authorList>
    </citation>
    <scope>NUCLEOTIDE SEQUENCE [LARGE SCALE GENOMIC DNA]</scope>
    <source>
        <strain evidence="3">JCM 16083</strain>
    </source>
</reference>
<comment type="caution">
    <text evidence="2">The sequence shown here is derived from an EMBL/GenBank/DDBJ whole genome shotgun (WGS) entry which is preliminary data.</text>
</comment>
<evidence type="ECO:0000313" key="3">
    <source>
        <dbReference type="Proteomes" id="UP001501126"/>
    </source>
</evidence>
<evidence type="ECO:0008006" key="4">
    <source>
        <dbReference type="Google" id="ProtNLM"/>
    </source>
</evidence>
<dbReference type="EMBL" id="BAAAFH010000011">
    <property type="protein sequence ID" value="GAA0875453.1"/>
    <property type="molecule type" value="Genomic_DNA"/>
</dbReference>
<feature type="transmembrane region" description="Helical" evidence="1">
    <location>
        <begin position="126"/>
        <end position="144"/>
    </location>
</feature>
<gene>
    <name evidence="2" type="ORF">GCM10009118_18620</name>
</gene>
<feature type="transmembrane region" description="Helical" evidence="1">
    <location>
        <begin position="93"/>
        <end position="114"/>
    </location>
</feature>
<evidence type="ECO:0000313" key="2">
    <source>
        <dbReference type="EMBL" id="GAA0875453.1"/>
    </source>
</evidence>
<keyword evidence="3" id="KW-1185">Reference proteome</keyword>
<protein>
    <recommendedName>
        <fullName evidence="4">GTP-binding protein</fullName>
    </recommendedName>
</protein>
<dbReference type="RefSeq" id="WP_343786956.1">
    <property type="nucleotide sequence ID" value="NZ_BAAAFH010000011.1"/>
</dbReference>
<evidence type="ECO:0000256" key="1">
    <source>
        <dbReference type="SAM" id="Phobius"/>
    </source>
</evidence>
<dbReference type="Proteomes" id="UP001501126">
    <property type="component" value="Unassembled WGS sequence"/>
</dbReference>
<proteinExistence type="predicted"/>
<keyword evidence="1" id="KW-1133">Transmembrane helix</keyword>
<sequence>MAFNKLDHSLEGEFLPRFRLRIAEEKTAIFDKIKEEATIETTVSGTFAENYVILRIPKYERHYWSPELQIQSIRSEENNASILRCVIGPAQSVWLMFTFFYSITILLTVFGGMFGMIQYSVARTSAFLWFWPVGIVLLIVLFAVSKAGQRKARNQTLHLVSFLLHALEKEYEVTRIE</sequence>
<keyword evidence="1" id="KW-0812">Transmembrane</keyword>